<keyword evidence="5" id="KW-1185">Reference proteome</keyword>
<dbReference type="InterPro" id="IPR051799">
    <property type="entry name" value="NADH_flavin_oxidoreductase"/>
</dbReference>
<accession>A0A5D3WGR2</accession>
<evidence type="ECO:0000256" key="2">
    <source>
        <dbReference type="ARBA" id="ARBA00023002"/>
    </source>
</evidence>
<evidence type="ECO:0000313" key="4">
    <source>
        <dbReference type="EMBL" id="TYO95032.1"/>
    </source>
</evidence>
<reference evidence="4 5" key="1">
    <citation type="submission" date="2019-07" db="EMBL/GenBank/DDBJ databases">
        <title>Genomic Encyclopedia of Type Strains, Phase IV (KMG-IV): sequencing the most valuable type-strain genomes for metagenomic binning, comparative biology and taxonomic classification.</title>
        <authorList>
            <person name="Goeker M."/>
        </authorList>
    </citation>
    <scope>NUCLEOTIDE SEQUENCE [LARGE SCALE GENOMIC DNA]</scope>
    <source>
        <strain evidence="4 5">SS015</strain>
    </source>
</reference>
<dbReference type="EMBL" id="VNIB01000024">
    <property type="protein sequence ID" value="TYO95032.1"/>
    <property type="molecule type" value="Genomic_DNA"/>
</dbReference>
<evidence type="ECO:0000259" key="3">
    <source>
        <dbReference type="Pfam" id="PF00724"/>
    </source>
</evidence>
<evidence type="ECO:0000313" key="5">
    <source>
        <dbReference type="Proteomes" id="UP000324159"/>
    </source>
</evidence>
<proteinExistence type="predicted"/>
<dbReference type="Proteomes" id="UP000324159">
    <property type="component" value="Unassembled WGS sequence"/>
</dbReference>
<comment type="caution">
    <text evidence="4">The sequence shown here is derived from an EMBL/GenBank/DDBJ whole genome shotgun (WGS) entry which is preliminary data.</text>
</comment>
<feature type="domain" description="NADH:flavin oxidoreductase/NADH oxidase N-terminal" evidence="3">
    <location>
        <begin position="5"/>
        <end position="336"/>
    </location>
</feature>
<dbReference type="PANTHER" id="PTHR43656:SF2">
    <property type="entry name" value="BINDING OXIDOREDUCTASE, PUTATIVE (AFU_ORTHOLOGUE AFUA_2G08260)-RELATED"/>
    <property type="match status" value="1"/>
</dbReference>
<dbReference type="GO" id="GO:0010181">
    <property type="term" value="F:FMN binding"/>
    <property type="evidence" value="ECO:0007669"/>
    <property type="project" value="InterPro"/>
</dbReference>
<organism evidence="4 5">
    <name type="scientific">Geothermobacter ehrlichii</name>
    <dbReference type="NCBI Taxonomy" id="213224"/>
    <lineage>
        <taxon>Bacteria</taxon>
        <taxon>Pseudomonadati</taxon>
        <taxon>Thermodesulfobacteriota</taxon>
        <taxon>Desulfuromonadia</taxon>
        <taxon>Desulfuromonadales</taxon>
        <taxon>Geothermobacteraceae</taxon>
        <taxon>Geothermobacter</taxon>
    </lineage>
</organism>
<dbReference type="AlphaFoldDB" id="A0A5D3WGR2"/>
<dbReference type="CDD" id="cd02803">
    <property type="entry name" value="OYE_like_FMN_family"/>
    <property type="match status" value="1"/>
</dbReference>
<dbReference type="InterPro" id="IPR013785">
    <property type="entry name" value="Aldolase_TIM"/>
</dbReference>
<name>A0A5D3WGR2_9BACT</name>
<dbReference type="Gene3D" id="3.20.20.70">
    <property type="entry name" value="Aldolase class I"/>
    <property type="match status" value="1"/>
</dbReference>
<dbReference type="PANTHER" id="PTHR43656">
    <property type="entry name" value="BINDING OXIDOREDUCTASE, PUTATIVE (AFU_ORTHOLOGUE AFUA_2G08260)-RELATED"/>
    <property type="match status" value="1"/>
</dbReference>
<sequence length="364" mass="39248">MKTHLFSEGTINGVTLKNRIVRSATWEGMCDEEGRPSERLIDLYRALCQGGVGLIVTGYTYVRSDGRQLPGKMGIDSDDQIPALRNLTQAVHDAGGRIFCQLVHAGGQASAKAIGGRPLAPSEVKDATSPDLPRAMDQQDIREIVAAFAAGAGRAKLAGFDGVQLHGAHGYLINQFLSPLTNLRQDSYGGSLENRMRFLQDVYAAVRQEIGPSFPVTIKLTAADNIEGGITLEEAVTVARSLDEWGIDAIEVSSGTAASGEEGPIRRQIDSPGREAYNARYAKRIKEQVGVPVIAVGGFRSKAVSEIALEKGDADFIALSRPFIREPDLVRKWQEDSSQRAHCISCNGCFRPGIKEGGVRCVLV</sequence>
<dbReference type="RefSeq" id="WP_187426830.1">
    <property type="nucleotide sequence ID" value="NZ_VNIB01000024.1"/>
</dbReference>
<protein>
    <submittedName>
        <fullName evidence="4">2,4-dienoyl-CoA reductase-like NADH-dependent reductase (Old Yellow Enzyme family)</fullName>
    </submittedName>
</protein>
<dbReference type="Pfam" id="PF00724">
    <property type="entry name" value="Oxidored_FMN"/>
    <property type="match status" value="1"/>
</dbReference>
<dbReference type="InterPro" id="IPR001155">
    <property type="entry name" value="OxRdtase_FMN_N"/>
</dbReference>
<keyword evidence="2" id="KW-0560">Oxidoreductase</keyword>
<dbReference type="GO" id="GO:0016491">
    <property type="term" value="F:oxidoreductase activity"/>
    <property type="evidence" value="ECO:0007669"/>
    <property type="project" value="UniProtKB-KW"/>
</dbReference>
<keyword evidence="1" id="KW-0285">Flavoprotein</keyword>
<gene>
    <name evidence="4" type="ORF">EDC39_1246</name>
</gene>
<evidence type="ECO:0000256" key="1">
    <source>
        <dbReference type="ARBA" id="ARBA00022630"/>
    </source>
</evidence>
<dbReference type="SUPFAM" id="SSF51395">
    <property type="entry name" value="FMN-linked oxidoreductases"/>
    <property type="match status" value="1"/>
</dbReference>